<dbReference type="SMART" id="SM00228">
    <property type="entry name" value="PDZ"/>
    <property type="match status" value="1"/>
</dbReference>
<dbReference type="Pfam" id="PF22694">
    <property type="entry name" value="CtpB_N-like"/>
    <property type="match status" value="1"/>
</dbReference>
<dbReference type="SMART" id="SM00245">
    <property type="entry name" value="TSPc"/>
    <property type="match status" value="1"/>
</dbReference>
<organism evidence="8 9">
    <name type="scientific">Chryseomicrobium palamuruense</name>
    <dbReference type="NCBI Taxonomy" id="682973"/>
    <lineage>
        <taxon>Bacteria</taxon>
        <taxon>Bacillati</taxon>
        <taxon>Bacillota</taxon>
        <taxon>Bacilli</taxon>
        <taxon>Bacillales</taxon>
        <taxon>Caryophanaceae</taxon>
        <taxon>Chryseomicrobium</taxon>
    </lineage>
</organism>
<dbReference type="CDD" id="cd07560">
    <property type="entry name" value="Peptidase_S41_CPP"/>
    <property type="match status" value="1"/>
</dbReference>
<dbReference type="EMBL" id="JBHSEF010000008">
    <property type="protein sequence ID" value="MFC4353607.1"/>
    <property type="molecule type" value="Genomic_DNA"/>
</dbReference>
<keyword evidence="4 5" id="KW-0720">Serine protease</keyword>
<dbReference type="Gene3D" id="3.30.750.44">
    <property type="match status" value="1"/>
</dbReference>
<protein>
    <submittedName>
        <fullName evidence="8">S41 family peptidase</fullName>
    </submittedName>
</protein>
<feature type="domain" description="PDZ" evidence="7">
    <location>
        <begin position="76"/>
        <end position="143"/>
    </location>
</feature>
<feature type="chain" id="PRO_5046595501" evidence="6">
    <location>
        <begin position="20"/>
        <end position="443"/>
    </location>
</feature>
<name>A0ABV8US68_9BACL</name>
<evidence type="ECO:0000313" key="8">
    <source>
        <dbReference type="EMBL" id="MFC4353607.1"/>
    </source>
</evidence>
<dbReference type="PANTHER" id="PTHR32060:SF30">
    <property type="entry name" value="CARBOXY-TERMINAL PROCESSING PROTEASE CTPA"/>
    <property type="match status" value="1"/>
</dbReference>
<dbReference type="Proteomes" id="UP001595733">
    <property type="component" value="Unassembled WGS sequence"/>
</dbReference>
<dbReference type="InterPro" id="IPR001478">
    <property type="entry name" value="PDZ"/>
</dbReference>
<dbReference type="SUPFAM" id="SSF50156">
    <property type="entry name" value="PDZ domain-like"/>
    <property type="match status" value="1"/>
</dbReference>
<dbReference type="InterPro" id="IPR036034">
    <property type="entry name" value="PDZ_sf"/>
</dbReference>
<comment type="similarity">
    <text evidence="1 5">Belongs to the peptidase S41A family.</text>
</comment>
<accession>A0ABV8US68</accession>
<sequence length="443" mass="49761">MKRIILLLVVLLLSGCNLADQQPATKDTPKLLEEVRAIVKKTSIYDVSDKDLTIGAVKGMVEAQKDPYSHFFSKEETILQKHRLAKERIGLGMKITQQGNRFIITELVPGTSAADQLAVGDEILAVNGQSVTQISTEELIQLLAGKEGTDVALKVFSKQQQVIQEVHVRRMKIPQTTLTHYFLNDQDNKYLYVRISVFGESTTDEWQKLWKGIQISDVQGVILDVRDNPGGYLGSVVPIAETFVPQETPLLWMENAKGELHVIQGQNEQPIAAPVVVLQNKMSASASEVLLASLLETDRAISIGTTTFGKGTVQETFDFDNGSSLKVSTNRWLTPRKTWIHGKGIEPTIEIQYPEPEELQLPENEEQWLKVKEAFSKLSSDSVTDKNLNQTILAFQRKHHLPMNGSLDAPTLLELKVRYREWLSKPEHDEAIQLALDYFQHNN</sequence>
<keyword evidence="6" id="KW-0732">Signal</keyword>
<comment type="caution">
    <text evidence="8">The sequence shown here is derived from an EMBL/GenBank/DDBJ whole genome shotgun (WGS) entry which is preliminary data.</text>
</comment>
<evidence type="ECO:0000256" key="2">
    <source>
        <dbReference type="ARBA" id="ARBA00022670"/>
    </source>
</evidence>
<evidence type="ECO:0000256" key="3">
    <source>
        <dbReference type="ARBA" id="ARBA00022801"/>
    </source>
</evidence>
<dbReference type="PROSITE" id="PS50106">
    <property type="entry name" value="PDZ"/>
    <property type="match status" value="1"/>
</dbReference>
<dbReference type="RefSeq" id="WP_378139161.1">
    <property type="nucleotide sequence ID" value="NZ_JBHSEF010000008.1"/>
</dbReference>
<dbReference type="InterPro" id="IPR029045">
    <property type="entry name" value="ClpP/crotonase-like_dom_sf"/>
</dbReference>
<reference evidence="9" key="1">
    <citation type="journal article" date="2019" name="Int. J. Syst. Evol. Microbiol.">
        <title>The Global Catalogue of Microorganisms (GCM) 10K type strain sequencing project: providing services to taxonomists for standard genome sequencing and annotation.</title>
        <authorList>
            <consortium name="The Broad Institute Genomics Platform"/>
            <consortium name="The Broad Institute Genome Sequencing Center for Infectious Disease"/>
            <person name="Wu L."/>
            <person name="Ma J."/>
        </authorList>
    </citation>
    <scope>NUCLEOTIDE SEQUENCE [LARGE SCALE GENOMIC DNA]</scope>
    <source>
        <strain evidence="9">CCUG 50353</strain>
    </source>
</reference>
<dbReference type="Gene3D" id="2.30.42.10">
    <property type="match status" value="1"/>
</dbReference>
<evidence type="ECO:0000256" key="4">
    <source>
        <dbReference type="ARBA" id="ARBA00022825"/>
    </source>
</evidence>
<dbReference type="NCBIfam" id="TIGR00225">
    <property type="entry name" value="prc"/>
    <property type="match status" value="1"/>
</dbReference>
<dbReference type="InterPro" id="IPR055210">
    <property type="entry name" value="CtpA/B_N"/>
</dbReference>
<dbReference type="PROSITE" id="PS51257">
    <property type="entry name" value="PROKAR_LIPOPROTEIN"/>
    <property type="match status" value="1"/>
</dbReference>
<proteinExistence type="inferred from homology"/>
<evidence type="ECO:0000256" key="1">
    <source>
        <dbReference type="ARBA" id="ARBA00009179"/>
    </source>
</evidence>
<keyword evidence="3 5" id="KW-0378">Hydrolase</keyword>
<evidence type="ECO:0000256" key="6">
    <source>
        <dbReference type="SAM" id="SignalP"/>
    </source>
</evidence>
<keyword evidence="2 5" id="KW-0645">Protease</keyword>
<evidence type="ECO:0000313" key="9">
    <source>
        <dbReference type="Proteomes" id="UP001595733"/>
    </source>
</evidence>
<keyword evidence="9" id="KW-1185">Reference proteome</keyword>
<evidence type="ECO:0000259" key="7">
    <source>
        <dbReference type="PROSITE" id="PS50106"/>
    </source>
</evidence>
<dbReference type="PANTHER" id="PTHR32060">
    <property type="entry name" value="TAIL-SPECIFIC PROTEASE"/>
    <property type="match status" value="1"/>
</dbReference>
<dbReference type="InterPro" id="IPR004447">
    <property type="entry name" value="Peptidase_S41A"/>
</dbReference>
<gene>
    <name evidence="8" type="ORF">ACFO0S_00840</name>
</gene>
<dbReference type="Pfam" id="PF00595">
    <property type="entry name" value="PDZ"/>
    <property type="match status" value="1"/>
</dbReference>
<dbReference type="SUPFAM" id="SSF52096">
    <property type="entry name" value="ClpP/crotonase"/>
    <property type="match status" value="1"/>
</dbReference>
<dbReference type="Pfam" id="PF03572">
    <property type="entry name" value="Peptidase_S41"/>
    <property type="match status" value="1"/>
</dbReference>
<feature type="signal peptide" evidence="6">
    <location>
        <begin position="1"/>
        <end position="19"/>
    </location>
</feature>
<dbReference type="InterPro" id="IPR005151">
    <property type="entry name" value="Tail-specific_protease"/>
</dbReference>
<evidence type="ECO:0000256" key="5">
    <source>
        <dbReference type="RuleBase" id="RU004404"/>
    </source>
</evidence>
<dbReference type="Gene3D" id="3.90.226.10">
    <property type="entry name" value="2-enoyl-CoA Hydratase, Chain A, domain 1"/>
    <property type="match status" value="1"/>
</dbReference>